<protein>
    <submittedName>
        <fullName evidence="2">Uncharacterized protein</fullName>
    </submittedName>
</protein>
<proteinExistence type="predicted"/>
<evidence type="ECO:0000313" key="2">
    <source>
        <dbReference type="EMBL" id="KAH7640344.1"/>
    </source>
</evidence>
<reference evidence="2" key="1">
    <citation type="submission" date="2020-06" db="EMBL/GenBank/DDBJ databases">
        <authorList>
            <person name="Ji K."/>
            <person name="Li J."/>
        </authorList>
    </citation>
    <scope>NUCLEOTIDE SEQUENCE</scope>
    <source>
        <strain evidence="2">JKM2019</strain>
        <tissue evidence="2">Whole body</tissue>
    </source>
</reference>
<feature type="compositionally biased region" description="Low complexity" evidence="1">
    <location>
        <begin position="149"/>
        <end position="164"/>
    </location>
</feature>
<organism evidence="2">
    <name type="scientific">Dermatophagoides farinae</name>
    <name type="common">American house dust mite</name>
    <dbReference type="NCBI Taxonomy" id="6954"/>
    <lineage>
        <taxon>Eukaryota</taxon>
        <taxon>Metazoa</taxon>
        <taxon>Ecdysozoa</taxon>
        <taxon>Arthropoda</taxon>
        <taxon>Chelicerata</taxon>
        <taxon>Arachnida</taxon>
        <taxon>Acari</taxon>
        <taxon>Acariformes</taxon>
        <taxon>Sarcoptiformes</taxon>
        <taxon>Astigmata</taxon>
        <taxon>Psoroptidia</taxon>
        <taxon>Analgoidea</taxon>
        <taxon>Pyroglyphidae</taxon>
        <taxon>Dermatophagoidinae</taxon>
        <taxon>Dermatophagoides</taxon>
    </lineage>
</organism>
<sequence length="164" mass="19643">MSSEHAKIELRKSQQELRHMLVLAEIFVKFPTTTTTTTTDDNPQSSQQFHDKDIIRYYLDESERYITRIETLYSRCHEPWDGLERHVRDVMTRLREKQTRLFVMLDHIKRKQQLQQQQQQQQHPTTITSMNSAQPVALSSVQHHHVQPYHHQQQQLKQHPQVKG</sequence>
<reference evidence="2" key="2">
    <citation type="journal article" date="2021" name="World Allergy Organ. J.">
        <title>Chromosome-level assembly of Dermatophagoides farinae genome and transcriptome reveals two novel allergens Der f 37 and Der f 39.</title>
        <authorList>
            <person name="Chen J."/>
            <person name="Cai Z."/>
            <person name="Fan D."/>
            <person name="Hu J."/>
            <person name="Hou Y."/>
            <person name="He Y."/>
            <person name="Zhang Z."/>
            <person name="Zhao Z."/>
            <person name="Gao P."/>
            <person name="Hu W."/>
            <person name="Sun J."/>
            <person name="Li J."/>
            <person name="Ji K."/>
        </authorList>
    </citation>
    <scope>NUCLEOTIDE SEQUENCE</scope>
    <source>
        <strain evidence="2">JKM2019</strain>
    </source>
</reference>
<feature type="region of interest" description="Disordered" evidence="1">
    <location>
        <begin position="135"/>
        <end position="164"/>
    </location>
</feature>
<dbReference type="Proteomes" id="UP000828236">
    <property type="component" value="Unassembled WGS sequence"/>
</dbReference>
<name>A0A9D4SFI4_DERFA</name>
<comment type="caution">
    <text evidence="2">The sequence shown here is derived from an EMBL/GenBank/DDBJ whole genome shotgun (WGS) entry which is preliminary data.</text>
</comment>
<dbReference type="AlphaFoldDB" id="A0A9D4SFI4"/>
<dbReference type="EMBL" id="SDOV01000005">
    <property type="protein sequence ID" value="KAH7640344.1"/>
    <property type="molecule type" value="Genomic_DNA"/>
</dbReference>
<gene>
    <name evidence="2" type="ORF">HUG17_7811</name>
</gene>
<accession>A0A9D4SFI4</accession>
<evidence type="ECO:0000256" key="1">
    <source>
        <dbReference type="SAM" id="MobiDB-lite"/>
    </source>
</evidence>